<dbReference type="PANTHER" id="PTHR35395:SF1">
    <property type="entry name" value="DUF6536 DOMAIN-CONTAINING PROTEIN"/>
    <property type="match status" value="1"/>
</dbReference>
<keyword evidence="1" id="KW-0812">Transmembrane</keyword>
<feature type="transmembrane region" description="Helical" evidence="1">
    <location>
        <begin position="65"/>
        <end position="87"/>
    </location>
</feature>
<dbReference type="OrthoDB" id="2924511at2759"/>
<proteinExistence type="predicted"/>
<dbReference type="HOGENOM" id="CLU_010112_2_1_1"/>
<keyword evidence="1" id="KW-1133">Transmembrane helix</keyword>
<accession>A0A0D0C0J2</accession>
<protein>
    <submittedName>
        <fullName evidence="2">Uncharacterized protein</fullName>
    </submittedName>
</protein>
<sequence>LIANSPQIILSMIYMVFNNLCTTLFLAREWSSFATSRKPLRVSSPRGQQRSTYFLQIPYRFGLPLMAYWSLLHWLVSQSIFLVKVNWFEDVEDNTFTVVESLTSCGYSPAGMFLASIVAATLILSALGVGYFMHLDGNMPLVGSCSTAISAACHPPVDGADSLKPMKWGVVLDMDSDRKQGAAHISFSSGEVLPPIPGCYYS</sequence>
<reference evidence="2 3" key="1">
    <citation type="submission" date="2014-04" db="EMBL/GenBank/DDBJ databases">
        <title>Evolutionary Origins and Diversification of the Mycorrhizal Mutualists.</title>
        <authorList>
            <consortium name="DOE Joint Genome Institute"/>
            <consortium name="Mycorrhizal Genomics Consortium"/>
            <person name="Kohler A."/>
            <person name="Kuo A."/>
            <person name="Nagy L.G."/>
            <person name="Floudas D."/>
            <person name="Copeland A."/>
            <person name="Barry K.W."/>
            <person name="Cichocki N."/>
            <person name="Veneault-Fourrey C."/>
            <person name="LaButti K."/>
            <person name="Lindquist E.A."/>
            <person name="Lipzen A."/>
            <person name="Lundell T."/>
            <person name="Morin E."/>
            <person name="Murat C."/>
            <person name="Riley R."/>
            <person name="Ohm R."/>
            <person name="Sun H."/>
            <person name="Tunlid A."/>
            <person name="Henrissat B."/>
            <person name="Grigoriev I.V."/>
            <person name="Hibbett D.S."/>
            <person name="Martin F."/>
        </authorList>
    </citation>
    <scope>NUCLEOTIDE SEQUENCE [LARGE SCALE GENOMIC DNA]</scope>
    <source>
        <strain evidence="2 3">FD-317 M1</strain>
    </source>
</reference>
<feature type="non-terminal residue" evidence="2">
    <location>
        <position position="1"/>
    </location>
</feature>
<evidence type="ECO:0000256" key="1">
    <source>
        <dbReference type="SAM" id="Phobius"/>
    </source>
</evidence>
<dbReference type="PANTHER" id="PTHR35395">
    <property type="entry name" value="DUF6536 DOMAIN-CONTAINING PROTEIN"/>
    <property type="match status" value="1"/>
</dbReference>
<evidence type="ECO:0000313" key="2">
    <source>
        <dbReference type="EMBL" id="KIK55854.1"/>
    </source>
</evidence>
<gene>
    <name evidence="2" type="ORF">GYMLUDRAFT_174998</name>
</gene>
<evidence type="ECO:0000313" key="3">
    <source>
        <dbReference type="Proteomes" id="UP000053593"/>
    </source>
</evidence>
<organism evidence="2 3">
    <name type="scientific">Collybiopsis luxurians FD-317 M1</name>
    <dbReference type="NCBI Taxonomy" id="944289"/>
    <lineage>
        <taxon>Eukaryota</taxon>
        <taxon>Fungi</taxon>
        <taxon>Dikarya</taxon>
        <taxon>Basidiomycota</taxon>
        <taxon>Agaricomycotina</taxon>
        <taxon>Agaricomycetes</taxon>
        <taxon>Agaricomycetidae</taxon>
        <taxon>Agaricales</taxon>
        <taxon>Marasmiineae</taxon>
        <taxon>Omphalotaceae</taxon>
        <taxon>Collybiopsis</taxon>
        <taxon>Collybiopsis luxurians</taxon>
    </lineage>
</organism>
<keyword evidence="1" id="KW-0472">Membrane</keyword>
<keyword evidence="3" id="KW-1185">Reference proteome</keyword>
<dbReference type="Proteomes" id="UP000053593">
    <property type="component" value="Unassembled WGS sequence"/>
</dbReference>
<dbReference type="AlphaFoldDB" id="A0A0D0C0J2"/>
<feature type="transmembrane region" description="Helical" evidence="1">
    <location>
        <begin position="6"/>
        <end position="27"/>
    </location>
</feature>
<dbReference type="EMBL" id="KN834802">
    <property type="protein sequence ID" value="KIK55854.1"/>
    <property type="molecule type" value="Genomic_DNA"/>
</dbReference>
<feature type="transmembrane region" description="Helical" evidence="1">
    <location>
        <begin position="107"/>
        <end position="132"/>
    </location>
</feature>
<name>A0A0D0C0J2_9AGAR</name>